<dbReference type="Pfam" id="PF21078">
    <property type="entry name" value="GDH_HM3"/>
    <property type="match status" value="1"/>
</dbReference>
<dbReference type="SUPFAM" id="SSF53223">
    <property type="entry name" value="Aminoacid dehydrogenase-like, N-terminal domain"/>
    <property type="match status" value="1"/>
</dbReference>
<feature type="domain" description="NAD-glutamate dehydrogenase ACT3" evidence="6">
    <location>
        <begin position="576"/>
        <end position="646"/>
    </location>
</feature>
<dbReference type="InterPro" id="IPR049064">
    <property type="entry name" value="NAD_Glu_DH_ACT3"/>
</dbReference>
<feature type="domain" description="NAD-glutamate dehydrogenase N-terminal ACT1" evidence="4">
    <location>
        <begin position="38"/>
        <end position="198"/>
    </location>
</feature>
<sequence>MTSTLEDNKADLLTKASDLAARSRGTGGPPAESAAGLLRAYFRHVAPEDVVDRSDVDLYGALASHFKLAHSRPQGTARVRVFTPTVPEHGWSAVAHSVVEIVTDDMPFLVDSTTMALAEDGRTVHVVIHPLFEVVRDVAGDLREVRVGEEGRSALTNDHESTGQLDQGGLETVQESWMHVEIDRVTDEDELAAIEARLQRVLRDVRDAVEDWPRMQAKLAEIVEELEADPPQLQDPTEVARGTGFLRWLCDDHFAFLGYREYSLEEDGDELALSAIPATGLGILRGDQLQSTAFQKLPEAVRVRAREPRLLVLAKANSKATVHRQAYLDYVGVKKFDEDGLVVGERRFLGLFSSATYTESVLRVPMLREKVDQVLERCGIEPRSHTGKQLLNVLENYPRDELFLTPIEELIPIAEAVMLTRERRHLRLFVRRDTYRRYVSCLVYLPRDRYNTAVRERMATILADALGGGNVEFTVRLNEAYMAQVHFVVRPPEGELISEIDTQDLERRLTEAARSYRDDLSSAITADFGEERGARLAKIYLDAFPEAYKEDFSARTASVDLGRIEALQLGPDGNGIDLSLYERVDAGRGEARLKVYRVGSPLSLSEVLPMLSSMGVEVIDERPYELQLDRPTYIYEFGLRFTSRTHVGQTPTHSRERFQDALRAVWEGRNETDGFNALVLGAGLTWRQATVLRAYAKYMKQGNTPFALDYIEDALRSNVDITRLLVQLFEARFDPGRDNLAADAEARTARVQEVVDRIGRALDDVASLDHDRILRSYLTLIRATLRTNYFQAAPDGGVRSAISFKLDPSAIPELPEPRPKFEIFVYSPRVEGVHLRFGAVARGGLRWSDRRDDFRTEVLGLVKAQMVKNTVIVPVGAKGGFFCKQLPDPSDRDAWMAEGIACYKTFISGLLDITDNLVGGETVPPRDVVRHDGDDSYLVVAADKGTATFSDIANGVAKDYGFWLGDAFASGGSVGYDHKAMGITARGAWVSVQRHFRERGIDCQETDFTAVGIGDMSGDVFGNGMLCSEHTRLVAAFDHRDIFLDPDPDAATSYAERKRLFGLPRSSWQDYDRDLISEGGGVYARSAKSIPLNAKVRAALGIAGDVAATTPAELMKAILLAPVDLLWNGGIGTYVKASHETHADAGDKANDAIRVDGEDLRCHCVGEGGNLGLTQLGRIEYARRGRGGEGGRINTDFIDNSAGVDTSDHEVNIKILLDRVVAAGDLTEKQRNALLAKMTDEVAALVLRDNYEQNLALANADANATGLLHVHESWMKKLEGDGVLNRELEGLPSTREVRRRLDRGEGLSLPELSVLLAWTKIVLAEELVASDLPDDPYLHLDLMAYFPTPVREGFETQIGEHPLRREIIVTQVVNDLVNGAGMTFWPRLAGETGASAAELTNANFVAREIFGSLALRQELNALDNKLDAALQTRMRTEMRTLVERCSRWLVTNRRPPLDSQATVDFFRDRVQEVMAQLPDLMSGSELASFVSRRDALVDAGVPEDLAARVAVLHPAYNLLNVVEVADRMGVDAAEVARVHFALGERLGLPALVSRIFALPRDDRWQTMARATLRDDLYTVHAQLTQQVLQTTSPDDPAPQRIAEWEDDDQVVVSRAVATLQEICRDETADLARMSVGLRLVRGLLAG</sequence>
<evidence type="ECO:0000313" key="8">
    <source>
        <dbReference type="Proteomes" id="UP001500575"/>
    </source>
</evidence>
<feature type="domain" description="NAD-specific glutamate dehydrogenase C-terminal" evidence="3">
    <location>
        <begin position="1304"/>
        <end position="1641"/>
    </location>
</feature>
<dbReference type="Pfam" id="PF21077">
    <property type="entry name" value="GDH_ACT3"/>
    <property type="match status" value="1"/>
</dbReference>
<dbReference type="Pfam" id="PF21074">
    <property type="entry name" value="GDH_C"/>
    <property type="match status" value="1"/>
</dbReference>
<comment type="caution">
    <text evidence="7">The sequence shown here is derived from an EMBL/GenBank/DDBJ whole genome shotgun (WGS) entry which is preliminary data.</text>
</comment>
<dbReference type="EMBL" id="BAAAQQ010000004">
    <property type="protein sequence ID" value="GAA2119937.1"/>
    <property type="molecule type" value="Genomic_DNA"/>
</dbReference>
<dbReference type="InterPro" id="IPR049059">
    <property type="entry name" value="NAD_Glu_DH_HM1"/>
</dbReference>
<name>A0ABN2Y0R2_9ACTN</name>
<dbReference type="Pfam" id="PF21073">
    <property type="entry name" value="GDH_HM1"/>
    <property type="match status" value="1"/>
</dbReference>
<evidence type="ECO:0000313" key="7">
    <source>
        <dbReference type="EMBL" id="GAA2119937.1"/>
    </source>
</evidence>
<evidence type="ECO:0000259" key="4">
    <source>
        <dbReference type="Pfam" id="PF21075"/>
    </source>
</evidence>
<reference evidence="7 8" key="1">
    <citation type="journal article" date="2019" name="Int. J. Syst. Evol. Microbiol.">
        <title>The Global Catalogue of Microorganisms (GCM) 10K type strain sequencing project: providing services to taxonomists for standard genome sequencing and annotation.</title>
        <authorList>
            <consortium name="The Broad Institute Genomics Platform"/>
            <consortium name="The Broad Institute Genome Sequencing Center for Infectious Disease"/>
            <person name="Wu L."/>
            <person name="Ma J."/>
        </authorList>
    </citation>
    <scope>NUCLEOTIDE SEQUENCE [LARGE SCALE GENOMIC DNA]</scope>
    <source>
        <strain evidence="7 8">JCM 16021</strain>
    </source>
</reference>
<dbReference type="InterPro" id="IPR028971">
    <property type="entry name" value="NAD-GDH_cat"/>
</dbReference>
<evidence type="ECO:0000259" key="5">
    <source>
        <dbReference type="Pfam" id="PF21076"/>
    </source>
</evidence>
<feature type="domain" description="NAD-glutamate dehydrogenase ACT2" evidence="5">
    <location>
        <begin position="427"/>
        <end position="515"/>
    </location>
</feature>
<dbReference type="InterPro" id="IPR024727">
    <property type="entry name" value="NAD_Glu_DH_N_ACT1"/>
</dbReference>
<dbReference type="RefSeq" id="WP_344302864.1">
    <property type="nucleotide sequence ID" value="NZ_BAAAQQ010000004.1"/>
</dbReference>
<dbReference type="Pfam" id="PF21076">
    <property type="entry name" value="GDH_ACT2"/>
    <property type="match status" value="1"/>
</dbReference>
<dbReference type="SUPFAM" id="SSF51735">
    <property type="entry name" value="NAD(P)-binding Rossmann-fold domains"/>
    <property type="match status" value="1"/>
</dbReference>
<dbReference type="PANTHER" id="PTHR43403">
    <property type="entry name" value="NAD-SPECIFIC GLUTAMATE DEHYDROGENASE"/>
    <property type="match status" value="1"/>
</dbReference>
<dbReference type="InterPro" id="IPR049058">
    <property type="entry name" value="NAD_Glu_DH_HM2"/>
</dbReference>
<dbReference type="PIRSF" id="PIRSF036761">
    <property type="entry name" value="GDH_Mll4104"/>
    <property type="match status" value="1"/>
</dbReference>
<dbReference type="Pfam" id="PF05088">
    <property type="entry name" value="Bac_GDH_CD"/>
    <property type="match status" value="1"/>
</dbReference>
<keyword evidence="1" id="KW-0175">Coiled coil</keyword>
<evidence type="ECO:0000259" key="3">
    <source>
        <dbReference type="Pfam" id="PF21074"/>
    </source>
</evidence>
<feature type="domain" description="NAD-glutamate dehydrogenase catalytic" evidence="2">
    <location>
        <begin position="758"/>
        <end position="1259"/>
    </location>
</feature>
<feature type="coiled-coil region" evidence="1">
    <location>
        <begin position="1412"/>
        <end position="1439"/>
    </location>
</feature>
<dbReference type="PANTHER" id="PTHR43403:SF1">
    <property type="entry name" value="NAD-SPECIFIC GLUTAMATE DEHYDROGENASE"/>
    <property type="match status" value="1"/>
</dbReference>
<protein>
    <submittedName>
        <fullName evidence="7">NAD-glutamate dehydrogenase</fullName>
    </submittedName>
</protein>
<dbReference type="InterPro" id="IPR048381">
    <property type="entry name" value="GDH_C"/>
</dbReference>
<keyword evidence="8" id="KW-1185">Reference proteome</keyword>
<organism evidence="7 8">
    <name type="scientific">Nocardioides bigeumensis</name>
    <dbReference type="NCBI Taxonomy" id="433657"/>
    <lineage>
        <taxon>Bacteria</taxon>
        <taxon>Bacillati</taxon>
        <taxon>Actinomycetota</taxon>
        <taxon>Actinomycetes</taxon>
        <taxon>Propionibacteriales</taxon>
        <taxon>Nocardioidaceae</taxon>
        <taxon>Nocardioides</taxon>
    </lineage>
</organism>
<proteinExistence type="predicted"/>
<dbReference type="InterPro" id="IPR036291">
    <property type="entry name" value="NAD(P)-bd_dom_sf"/>
</dbReference>
<evidence type="ECO:0000259" key="2">
    <source>
        <dbReference type="Pfam" id="PF05088"/>
    </source>
</evidence>
<dbReference type="InterPro" id="IPR046346">
    <property type="entry name" value="Aminoacid_DH-like_N_sf"/>
</dbReference>
<dbReference type="InterPro" id="IPR049056">
    <property type="entry name" value="NAD_Glu_DH_HM3"/>
</dbReference>
<evidence type="ECO:0000256" key="1">
    <source>
        <dbReference type="SAM" id="Coils"/>
    </source>
</evidence>
<evidence type="ECO:0000259" key="6">
    <source>
        <dbReference type="Pfam" id="PF21077"/>
    </source>
</evidence>
<accession>A0ABN2Y0R2</accession>
<dbReference type="Proteomes" id="UP001500575">
    <property type="component" value="Unassembled WGS sequence"/>
</dbReference>
<dbReference type="InterPro" id="IPR007780">
    <property type="entry name" value="NAD_Glu_DH_bac"/>
</dbReference>
<dbReference type="Pfam" id="PF21079">
    <property type="entry name" value="GDH_HM2"/>
    <property type="match status" value="1"/>
</dbReference>
<dbReference type="Pfam" id="PF21075">
    <property type="entry name" value="GDH_ACT1"/>
    <property type="match status" value="1"/>
</dbReference>
<gene>
    <name evidence="7" type="ORF">GCM10009843_13040</name>
</gene>
<dbReference type="InterPro" id="IPR049062">
    <property type="entry name" value="NAD_Glu_DH_ACT2"/>
</dbReference>